<sequence length="27" mass="3130">MIFSKSNEAFWGCRARSVDHFGTKLLK</sequence>
<evidence type="ECO:0000313" key="2">
    <source>
        <dbReference type="Proteomes" id="UP000663842"/>
    </source>
</evidence>
<proteinExistence type="predicted"/>
<accession>A0A820MEI7</accession>
<organism evidence="1 2">
    <name type="scientific">Rotaria magnacalcarata</name>
    <dbReference type="NCBI Taxonomy" id="392030"/>
    <lineage>
        <taxon>Eukaryota</taxon>
        <taxon>Metazoa</taxon>
        <taxon>Spiralia</taxon>
        <taxon>Gnathifera</taxon>
        <taxon>Rotifera</taxon>
        <taxon>Eurotatoria</taxon>
        <taxon>Bdelloidea</taxon>
        <taxon>Philodinida</taxon>
        <taxon>Philodinidae</taxon>
        <taxon>Rotaria</taxon>
    </lineage>
</organism>
<name>A0A820MEI7_9BILA</name>
<protein>
    <submittedName>
        <fullName evidence="1">Uncharacterized protein</fullName>
    </submittedName>
</protein>
<evidence type="ECO:0000313" key="1">
    <source>
        <dbReference type="EMBL" id="CAF4373637.1"/>
    </source>
</evidence>
<dbReference type="Proteomes" id="UP000663842">
    <property type="component" value="Unassembled WGS sequence"/>
</dbReference>
<feature type="non-terminal residue" evidence="1">
    <location>
        <position position="27"/>
    </location>
</feature>
<reference evidence="1" key="1">
    <citation type="submission" date="2021-02" db="EMBL/GenBank/DDBJ databases">
        <authorList>
            <person name="Nowell W R."/>
        </authorList>
    </citation>
    <scope>NUCLEOTIDE SEQUENCE</scope>
</reference>
<gene>
    <name evidence="1" type="ORF">UXM345_LOCUS37087</name>
</gene>
<dbReference type="AlphaFoldDB" id="A0A820MEI7"/>
<comment type="caution">
    <text evidence="1">The sequence shown here is derived from an EMBL/GenBank/DDBJ whole genome shotgun (WGS) entry which is preliminary data.</text>
</comment>
<dbReference type="EMBL" id="CAJOBF010019077">
    <property type="protein sequence ID" value="CAF4373637.1"/>
    <property type="molecule type" value="Genomic_DNA"/>
</dbReference>